<name>E6TZ27_EVAC2</name>
<dbReference type="InterPro" id="IPR025646">
    <property type="entry name" value="DUF4350"/>
</dbReference>
<dbReference type="STRING" id="649639.Bcell_4243"/>
<dbReference type="KEGG" id="bco:Bcell_4243"/>
<keyword evidence="1" id="KW-0472">Membrane</keyword>
<dbReference type="Proteomes" id="UP000001401">
    <property type="component" value="Chromosome"/>
</dbReference>
<evidence type="ECO:0000313" key="4">
    <source>
        <dbReference type="Proteomes" id="UP000001401"/>
    </source>
</evidence>
<dbReference type="EMBL" id="CP002394">
    <property type="protein sequence ID" value="ADU32470.1"/>
    <property type="molecule type" value="Genomic_DNA"/>
</dbReference>
<accession>E6TZ27</accession>
<keyword evidence="4" id="KW-1185">Reference proteome</keyword>
<feature type="domain" description="DUF4350" evidence="2">
    <location>
        <begin position="40"/>
        <end position="208"/>
    </location>
</feature>
<dbReference type="Pfam" id="PF14258">
    <property type="entry name" value="DUF4350"/>
    <property type="match status" value="1"/>
</dbReference>
<dbReference type="AlphaFoldDB" id="E6TZ27"/>
<evidence type="ECO:0000259" key="2">
    <source>
        <dbReference type="Pfam" id="PF14258"/>
    </source>
</evidence>
<proteinExistence type="predicted"/>
<keyword evidence="1" id="KW-0812">Transmembrane</keyword>
<protein>
    <recommendedName>
        <fullName evidence="2">DUF4350 domain-containing protein</fullName>
    </recommendedName>
</protein>
<sequence length="379" mass="44684">MEKMKNVRRMIVWISILAIFLVVSYFGFSNQPREYPAYISSSPSPTGVKALYTYMENEYDDVTRWYNSPDVLQSEQSLLLMIEPFFVPMEEEMNEYVRFMEEGNTILLFSENPVGMFDIKVEYGYLTEPLEEEYHSVQMNEQSYQSMFLSNIRIQTEENDEVLITDDLGAIAIRRPIGEGHLMIVNTPHWTMNTYLLDYDHIPLVLQMIEEGYEDHEAIIFDEYIHHQGNAATFITVYPKWFILFMIQGALLAILLLLYQGKRFGPIYQVRDEAVRFSDEGTRALAAWYLRGSRYADALAMQADYLKLLLQEKWMISYNREWKDISEELDRKWARKSHQEIKAFLEGLHIVLGKQKVSKQEFLLWSKRLEELRKGVEEG</sequence>
<keyword evidence="1" id="KW-1133">Transmembrane helix</keyword>
<reference evidence="3" key="1">
    <citation type="submission" date="2010-12" db="EMBL/GenBank/DDBJ databases">
        <title>Complete sequence of Bacillus cellulosilyticus DSM 2522.</title>
        <authorList>
            <consortium name="US DOE Joint Genome Institute"/>
            <person name="Lucas S."/>
            <person name="Copeland A."/>
            <person name="Lapidus A."/>
            <person name="Cheng J.-F."/>
            <person name="Bruce D."/>
            <person name="Goodwin L."/>
            <person name="Pitluck S."/>
            <person name="Chertkov O."/>
            <person name="Detter J.C."/>
            <person name="Han C."/>
            <person name="Tapia R."/>
            <person name="Land M."/>
            <person name="Hauser L."/>
            <person name="Jeffries C."/>
            <person name="Kyrpides N."/>
            <person name="Ivanova N."/>
            <person name="Mikhailova N."/>
            <person name="Brumm P."/>
            <person name="Mead D."/>
            <person name="Woyke T."/>
        </authorList>
    </citation>
    <scope>NUCLEOTIDE SEQUENCE [LARGE SCALE GENOMIC DNA]</scope>
    <source>
        <strain evidence="3">DSM 2522</strain>
    </source>
</reference>
<evidence type="ECO:0000256" key="1">
    <source>
        <dbReference type="SAM" id="Phobius"/>
    </source>
</evidence>
<dbReference type="eggNOG" id="ENOG502Z89S">
    <property type="taxonomic scope" value="Bacteria"/>
</dbReference>
<feature type="transmembrane region" description="Helical" evidence="1">
    <location>
        <begin position="12"/>
        <end position="28"/>
    </location>
</feature>
<organism evidence="3 4">
    <name type="scientific">Evansella cellulosilytica (strain ATCC 21833 / DSM 2522 / FERM P-1141 / JCM 9156 / N-4)</name>
    <name type="common">Bacillus cellulosilyticus</name>
    <dbReference type="NCBI Taxonomy" id="649639"/>
    <lineage>
        <taxon>Bacteria</taxon>
        <taxon>Bacillati</taxon>
        <taxon>Bacillota</taxon>
        <taxon>Bacilli</taxon>
        <taxon>Bacillales</taxon>
        <taxon>Bacillaceae</taxon>
        <taxon>Evansella</taxon>
    </lineage>
</organism>
<feature type="transmembrane region" description="Helical" evidence="1">
    <location>
        <begin position="241"/>
        <end position="259"/>
    </location>
</feature>
<gene>
    <name evidence="3" type="ordered locus">Bcell_4243</name>
</gene>
<dbReference type="HOGENOM" id="CLU_739031_0_0_9"/>
<evidence type="ECO:0000313" key="3">
    <source>
        <dbReference type="EMBL" id="ADU32470.1"/>
    </source>
</evidence>